<dbReference type="SUPFAM" id="SSF53850">
    <property type="entry name" value="Periplasmic binding protein-like II"/>
    <property type="match status" value="1"/>
</dbReference>
<reference evidence="3" key="1">
    <citation type="submission" date="2017-09" db="EMBL/GenBank/DDBJ databases">
        <title>Depth-based differentiation of microbial function through sediment-hosted aquifers and enrichment of novel symbionts in the deep terrestrial subsurface.</title>
        <authorList>
            <person name="Probst A.J."/>
            <person name="Ladd B."/>
            <person name="Jarett J.K."/>
            <person name="Geller-Mcgrath D.E."/>
            <person name="Sieber C.M.K."/>
            <person name="Emerson J.B."/>
            <person name="Anantharaman K."/>
            <person name="Thomas B.C."/>
            <person name="Malmstrom R."/>
            <person name="Stieglmeier M."/>
            <person name="Klingl A."/>
            <person name="Woyke T."/>
            <person name="Ryan C.M."/>
            <person name="Banfield J.F."/>
        </authorList>
    </citation>
    <scope>NUCLEOTIDE SEQUENCE [LARGE SCALE GENOMIC DNA]</scope>
</reference>
<dbReference type="InterPro" id="IPR039424">
    <property type="entry name" value="SBP_5"/>
</dbReference>
<dbReference type="Gene3D" id="3.90.76.10">
    <property type="entry name" value="Dipeptide-binding Protein, Domain 1"/>
    <property type="match status" value="1"/>
</dbReference>
<proteinExistence type="predicted"/>
<dbReference type="PANTHER" id="PTHR30290">
    <property type="entry name" value="PERIPLASMIC BINDING COMPONENT OF ABC TRANSPORTER"/>
    <property type="match status" value="1"/>
</dbReference>
<dbReference type="GO" id="GO:1904680">
    <property type="term" value="F:peptide transmembrane transporter activity"/>
    <property type="evidence" value="ECO:0007669"/>
    <property type="project" value="TreeGrafter"/>
</dbReference>
<dbReference type="EMBL" id="PFHR01000149">
    <property type="protein sequence ID" value="PIW96826.1"/>
    <property type="molecule type" value="Genomic_DNA"/>
</dbReference>
<name>A0A2M7INA0_9BACT</name>
<dbReference type="Proteomes" id="UP000230837">
    <property type="component" value="Unassembled WGS sequence"/>
</dbReference>
<comment type="caution">
    <text evidence="2">The sequence shown here is derived from an EMBL/GenBank/DDBJ whole genome shotgun (WGS) entry which is preliminary data.</text>
</comment>
<feature type="domain" description="Solute-binding protein family 5" evidence="1">
    <location>
        <begin position="3"/>
        <end position="272"/>
    </location>
</feature>
<dbReference type="InterPro" id="IPR000914">
    <property type="entry name" value="SBP_5_dom"/>
</dbReference>
<sequence length="281" mass="31491">MIIKSGILFHDGIPLTAKDVSFTIGLIQNPDLKSSLRGNWSGVTTEIINDTELNIILDEPYTPFIENFTLGILPKHIWGELPIEQITFSQKNTEPIGSGPFFIKKIVRDDTGLITNYLLDRFSKNQTPANLDQIEIKFYQNEDSIVKAFNAKEIFSTTYLPPDFLQTIKTNPKYHIIEVPIPRVFAIFFNQNHSPSLRDIGVRQALAVAINKDDLVNTALIGFGIPISSPVPLNQNKLESESTENKIALGTTTVGEAIAILKENGWNRNTGGLWEKRINKE</sequence>
<evidence type="ECO:0000313" key="3">
    <source>
        <dbReference type="Proteomes" id="UP000230837"/>
    </source>
</evidence>
<protein>
    <recommendedName>
        <fullName evidence="1">Solute-binding protein family 5 domain-containing protein</fullName>
    </recommendedName>
</protein>
<dbReference type="GO" id="GO:0015833">
    <property type="term" value="P:peptide transport"/>
    <property type="evidence" value="ECO:0007669"/>
    <property type="project" value="TreeGrafter"/>
</dbReference>
<feature type="non-terminal residue" evidence="2">
    <location>
        <position position="281"/>
    </location>
</feature>
<dbReference type="Gene3D" id="3.10.105.10">
    <property type="entry name" value="Dipeptide-binding Protein, Domain 3"/>
    <property type="match status" value="1"/>
</dbReference>
<evidence type="ECO:0000259" key="1">
    <source>
        <dbReference type="Pfam" id="PF00496"/>
    </source>
</evidence>
<evidence type="ECO:0000313" key="2">
    <source>
        <dbReference type="EMBL" id="PIW96826.1"/>
    </source>
</evidence>
<dbReference type="AlphaFoldDB" id="A0A2M7INA0"/>
<dbReference type="Pfam" id="PF00496">
    <property type="entry name" value="SBP_bac_5"/>
    <property type="match status" value="1"/>
</dbReference>
<gene>
    <name evidence="2" type="ORF">COZ82_02875</name>
</gene>
<dbReference type="Gene3D" id="3.40.190.10">
    <property type="entry name" value="Periplasmic binding protein-like II"/>
    <property type="match status" value="1"/>
</dbReference>
<organism evidence="2 3">
    <name type="scientific">Candidatus Kaiserbacteria bacterium CG_4_8_14_3_um_filter_38_9</name>
    <dbReference type="NCBI Taxonomy" id="1974599"/>
    <lineage>
        <taxon>Bacteria</taxon>
        <taxon>Candidatus Kaiseribacteriota</taxon>
    </lineage>
</organism>
<accession>A0A2M7INA0</accession>